<feature type="compositionally biased region" description="Low complexity" evidence="6">
    <location>
        <begin position="349"/>
        <end position="358"/>
    </location>
</feature>
<feature type="transmembrane region" description="Helical" evidence="7">
    <location>
        <begin position="38"/>
        <end position="57"/>
    </location>
</feature>
<organism evidence="9 10">
    <name type="scientific">Apiospora saccharicola</name>
    <dbReference type="NCBI Taxonomy" id="335842"/>
    <lineage>
        <taxon>Eukaryota</taxon>
        <taxon>Fungi</taxon>
        <taxon>Dikarya</taxon>
        <taxon>Ascomycota</taxon>
        <taxon>Pezizomycotina</taxon>
        <taxon>Sordariomycetes</taxon>
        <taxon>Xylariomycetidae</taxon>
        <taxon>Amphisphaeriales</taxon>
        <taxon>Apiosporaceae</taxon>
        <taxon>Apiospora</taxon>
    </lineage>
</organism>
<proteinExistence type="inferred from homology"/>
<dbReference type="InterPro" id="IPR052337">
    <property type="entry name" value="SAT4-like"/>
</dbReference>
<evidence type="ECO:0000256" key="4">
    <source>
        <dbReference type="ARBA" id="ARBA00023136"/>
    </source>
</evidence>
<evidence type="ECO:0000256" key="5">
    <source>
        <dbReference type="ARBA" id="ARBA00038359"/>
    </source>
</evidence>
<feature type="compositionally biased region" description="Low complexity" evidence="6">
    <location>
        <begin position="304"/>
        <end position="318"/>
    </location>
</feature>
<evidence type="ECO:0000313" key="10">
    <source>
        <dbReference type="Proteomes" id="UP001446871"/>
    </source>
</evidence>
<evidence type="ECO:0000256" key="3">
    <source>
        <dbReference type="ARBA" id="ARBA00022989"/>
    </source>
</evidence>
<comment type="subcellular location">
    <subcellularLocation>
        <location evidence="1">Membrane</location>
        <topology evidence="1">Multi-pass membrane protein</topology>
    </subcellularLocation>
</comment>
<feature type="transmembrane region" description="Helical" evidence="7">
    <location>
        <begin position="98"/>
        <end position="123"/>
    </location>
</feature>
<feature type="domain" description="Rhodopsin" evidence="8">
    <location>
        <begin position="77"/>
        <end position="284"/>
    </location>
</feature>
<keyword evidence="4 7" id="KW-0472">Membrane</keyword>
<evidence type="ECO:0000259" key="8">
    <source>
        <dbReference type="Pfam" id="PF20684"/>
    </source>
</evidence>
<comment type="caution">
    <text evidence="9">The sequence shown here is derived from an EMBL/GenBank/DDBJ whole genome shotgun (WGS) entry which is preliminary data.</text>
</comment>
<feature type="region of interest" description="Disordered" evidence="6">
    <location>
        <begin position="301"/>
        <end position="358"/>
    </location>
</feature>
<evidence type="ECO:0000256" key="6">
    <source>
        <dbReference type="SAM" id="MobiDB-lite"/>
    </source>
</evidence>
<feature type="transmembrane region" description="Helical" evidence="7">
    <location>
        <begin position="184"/>
        <end position="207"/>
    </location>
</feature>
<evidence type="ECO:0000256" key="7">
    <source>
        <dbReference type="SAM" id="Phobius"/>
    </source>
</evidence>
<evidence type="ECO:0000256" key="2">
    <source>
        <dbReference type="ARBA" id="ARBA00022692"/>
    </source>
</evidence>
<reference evidence="9 10" key="1">
    <citation type="submission" date="2023-01" db="EMBL/GenBank/DDBJ databases">
        <title>Analysis of 21 Apiospora genomes using comparative genomics revels a genus with tremendous synthesis potential of carbohydrate active enzymes and secondary metabolites.</title>
        <authorList>
            <person name="Sorensen T."/>
        </authorList>
    </citation>
    <scope>NUCLEOTIDE SEQUENCE [LARGE SCALE GENOMIC DNA]</scope>
    <source>
        <strain evidence="9 10">CBS 83171</strain>
    </source>
</reference>
<feature type="transmembrane region" description="Helical" evidence="7">
    <location>
        <begin position="135"/>
        <end position="164"/>
    </location>
</feature>
<protein>
    <recommendedName>
        <fullName evidence="8">Rhodopsin domain-containing protein</fullName>
    </recommendedName>
</protein>
<gene>
    <name evidence="9" type="ORF">PG996_011871</name>
</gene>
<dbReference type="Proteomes" id="UP001446871">
    <property type="component" value="Unassembled WGS sequence"/>
</dbReference>
<dbReference type="Pfam" id="PF20684">
    <property type="entry name" value="Fung_rhodopsin"/>
    <property type="match status" value="1"/>
</dbReference>
<feature type="transmembrane region" description="Helical" evidence="7">
    <location>
        <begin position="219"/>
        <end position="241"/>
    </location>
</feature>
<dbReference type="InterPro" id="IPR049326">
    <property type="entry name" value="Rhodopsin_dom_fungi"/>
</dbReference>
<name>A0ABR1UJ95_9PEZI</name>
<dbReference type="PANTHER" id="PTHR33048">
    <property type="entry name" value="PTH11-LIKE INTEGRAL MEMBRANE PROTEIN (AFU_ORTHOLOGUE AFUA_5G11245)"/>
    <property type="match status" value="1"/>
</dbReference>
<keyword evidence="2 7" id="KW-0812">Transmembrane</keyword>
<dbReference type="PANTHER" id="PTHR33048:SF158">
    <property type="entry name" value="MEMBRANE PROTEIN PTH11-LIKE, PUTATIVE-RELATED"/>
    <property type="match status" value="1"/>
</dbReference>
<evidence type="ECO:0000313" key="9">
    <source>
        <dbReference type="EMBL" id="KAK8057934.1"/>
    </source>
</evidence>
<accession>A0ABR1UJ95</accession>
<evidence type="ECO:0000256" key="1">
    <source>
        <dbReference type="ARBA" id="ARBA00004141"/>
    </source>
</evidence>
<comment type="similarity">
    <text evidence="5">Belongs to the SAT4 family.</text>
</comment>
<sequence>MGTMPMDPATLGQALGYPIQAPPPGVTPNFVNPDSTSYQVYATAAVCTPLMLVFASFRWGCKVLVKQKVILLDEGVSGGAFGRHAWNILLGAFTKTQLILALLVEVLLPVGICLIKVSVLLLYLRIFRVLKWMRVISVISIVLIVLWHLALSVSFAAMCAPGTGDTQLDFLAAFISQKCSDTRILVVLQGVGNVVTDIWLILLPLPAVWKLQMPFRRKLAVSSMFMVGIIALVASIVGLVYRTQYYTAGEDNIRLVVPLWVTCMVEETAGIIICCSPMTTKVFHSVKQPVISWLSSISQRRKNSGNNTGSSGSKNNTGDNRGYSGGSQGSQGPIYHGQQDHQNEKGLVNNSNNNNNNSLHQIATNAIYDPVSPRDGHAAWADANGKDEDMERLHPGVFGIERKTEYQVSRDGTNFI</sequence>
<dbReference type="EMBL" id="JAQQWM010000007">
    <property type="protein sequence ID" value="KAK8057934.1"/>
    <property type="molecule type" value="Genomic_DNA"/>
</dbReference>
<keyword evidence="3 7" id="KW-1133">Transmembrane helix</keyword>
<keyword evidence="10" id="KW-1185">Reference proteome</keyword>